<dbReference type="Pfam" id="PF00149">
    <property type="entry name" value="Metallophos"/>
    <property type="match status" value="1"/>
</dbReference>
<dbReference type="InterPro" id="IPR050126">
    <property type="entry name" value="Ap4A_hydrolase"/>
</dbReference>
<dbReference type="RefSeq" id="WP_092362056.1">
    <property type="nucleotide sequence ID" value="NZ_FOIM01000006.1"/>
</dbReference>
<dbReference type="Gene3D" id="3.60.21.10">
    <property type="match status" value="1"/>
</dbReference>
<sequence>MNYVCADIHGRWDKYQAMLEDLNLGEDDKLYILGDVIDRGEDGIRILQDIMKRGNIFLFIGNHELFLYYCIQCDDEEWTESWMRNGGRPTAQRFLELDDGEQDAILRLIADSYVAIPDLNVEGKHYYLVHAYPDLRYTDRPVRVRDMGGDELELLYNMVWRRVSDEQWKEDEILKKIREMGRNVLIGHTITTYICSASCGKDGRARIFRDPYFTGLDCGCAISGDQACLGVLRLEDEKEFYY</sequence>
<evidence type="ECO:0000313" key="3">
    <source>
        <dbReference type="Proteomes" id="UP000198508"/>
    </source>
</evidence>
<gene>
    <name evidence="2" type="ORF">SAMN05216313_10646</name>
</gene>
<name>A0A1I0ECH4_9FIRM</name>
<feature type="domain" description="Calcineurin-like phosphoesterase" evidence="1">
    <location>
        <begin position="4"/>
        <end position="165"/>
    </location>
</feature>
<dbReference type="GO" id="GO:0016791">
    <property type="term" value="F:phosphatase activity"/>
    <property type="evidence" value="ECO:0007669"/>
    <property type="project" value="TreeGrafter"/>
</dbReference>
<dbReference type="PANTHER" id="PTHR42850:SF4">
    <property type="entry name" value="ZINC-DEPENDENT ENDOPOLYPHOSPHATASE"/>
    <property type="match status" value="1"/>
</dbReference>
<proteinExistence type="predicted"/>
<dbReference type="GO" id="GO:0110154">
    <property type="term" value="P:RNA decapping"/>
    <property type="evidence" value="ECO:0007669"/>
    <property type="project" value="TreeGrafter"/>
</dbReference>
<dbReference type="InterPro" id="IPR029052">
    <property type="entry name" value="Metallo-depent_PP-like"/>
</dbReference>
<dbReference type="Proteomes" id="UP000198508">
    <property type="component" value="Unassembled WGS sequence"/>
</dbReference>
<dbReference type="SUPFAM" id="SSF56300">
    <property type="entry name" value="Metallo-dependent phosphatases"/>
    <property type="match status" value="1"/>
</dbReference>
<dbReference type="GO" id="GO:0008803">
    <property type="term" value="F:bis(5'-nucleosyl)-tetraphosphatase (symmetrical) activity"/>
    <property type="evidence" value="ECO:0007669"/>
    <property type="project" value="TreeGrafter"/>
</dbReference>
<dbReference type="InterPro" id="IPR004843">
    <property type="entry name" value="Calcineurin-like_PHP"/>
</dbReference>
<dbReference type="STRING" id="460384.SAMN05216313_10646"/>
<dbReference type="AlphaFoldDB" id="A0A1I0ECH4"/>
<dbReference type="PANTHER" id="PTHR42850">
    <property type="entry name" value="METALLOPHOSPHOESTERASE"/>
    <property type="match status" value="1"/>
</dbReference>
<accession>A0A1I0ECH4</accession>
<reference evidence="3" key="1">
    <citation type="submission" date="2016-10" db="EMBL/GenBank/DDBJ databases">
        <authorList>
            <person name="Varghese N."/>
            <person name="Submissions S."/>
        </authorList>
    </citation>
    <scope>NUCLEOTIDE SEQUENCE [LARGE SCALE GENOMIC DNA]</scope>
    <source>
        <strain evidence="3">NLAE-zl-G277</strain>
    </source>
</reference>
<evidence type="ECO:0000259" key="1">
    <source>
        <dbReference type="Pfam" id="PF00149"/>
    </source>
</evidence>
<evidence type="ECO:0000313" key="2">
    <source>
        <dbReference type="EMBL" id="SET42786.1"/>
    </source>
</evidence>
<protein>
    <submittedName>
        <fullName evidence="2">Serine/threonine protein phosphatase 1</fullName>
    </submittedName>
</protein>
<dbReference type="EMBL" id="FOIM01000006">
    <property type="protein sequence ID" value="SET42786.1"/>
    <property type="molecule type" value="Genomic_DNA"/>
</dbReference>
<keyword evidence="3" id="KW-1185">Reference proteome</keyword>
<dbReference type="GO" id="GO:0005737">
    <property type="term" value="C:cytoplasm"/>
    <property type="evidence" value="ECO:0007669"/>
    <property type="project" value="TreeGrafter"/>
</dbReference>
<organism evidence="2 3">
    <name type="scientific">Enterocloster lavalensis</name>
    <dbReference type="NCBI Taxonomy" id="460384"/>
    <lineage>
        <taxon>Bacteria</taxon>
        <taxon>Bacillati</taxon>
        <taxon>Bacillota</taxon>
        <taxon>Clostridia</taxon>
        <taxon>Lachnospirales</taxon>
        <taxon>Lachnospiraceae</taxon>
        <taxon>Enterocloster</taxon>
    </lineage>
</organism>